<evidence type="ECO:0000256" key="1">
    <source>
        <dbReference type="SAM" id="Phobius"/>
    </source>
</evidence>
<name>A0A143QNE6_RHOFA</name>
<dbReference type="Proteomes" id="UP000076038">
    <property type="component" value="Chromosome"/>
</dbReference>
<accession>A0A143QNE6</accession>
<keyword evidence="1" id="KW-0472">Membrane</keyword>
<dbReference type="SUPFAM" id="SSF50998">
    <property type="entry name" value="Quinoprotein alcohol dehydrogenase-like"/>
    <property type="match status" value="1"/>
</dbReference>
<evidence type="ECO:0008006" key="4">
    <source>
        <dbReference type="Google" id="ProtNLM"/>
    </source>
</evidence>
<dbReference type="RefSeq" id="WP_048320223.1">
    <property type="nucleotide sequence ID" value="NZ_CP015220.1"/>
</dbReference>
<protein>
    <recommendedName>
        <fullName evidence="4">Pyrroloquinoline-quinone binding quinoprotein</fullName>
    </recommendedName>
</protein>
<dbReference type="Gene3D" id="2.130.10.10">
    <property type="entry name" value="YVTN repeat-like/Quinoprotein amine dehydrogenase"/>
    <property type="match status" value="1"/>
</dbReference>
<feature type="transmembrane region" description="Helical" evidence="1">
    <location>
        <begin position="12"/>
        <end position="31"/>
    </location>
</feature>
<keyword evidence="1" id="KW-1133">Transmembrane helix</keyword>
<organism evidence="2 3">
    <name type="scientific">Rhodococcoides fascians</name>
    <name type="common">Rhodococcus fascians</name>
    <dbReference type="NCBI Taxonomy" id="1828"/>
    <lineage>
        <taxon>Bacteria</taxon>
        <taxon>Bacillati</taxon>
        <taxon>Actinomycetota</taxon>
        <taxon>Actinomycetes</taxon>
        <taxon>Mycobacteriales</taxon>
        <taxon>Nocardiaceae</taxon>
        <taxon>Rhodococcoides</taxon>
    </lineage>
</organism>
<evidence type="ECO:0000313" key="2">
    <source>
        <dbReference type="EMBL" id="AMY24695.1"/>
    </source>
</evidence>
<evidence type="ECO:0000313" key="3">
    <source>
        <dbReference type="Proteomes" id="UP000076038"/>
    </source>
</evidence>
<proteinExistence type="predicted"/>
<dbReference type="KEGG" id="rhs:A3Q41_03404"/>
<dbReference type="AlphaFoldDB" id="A0A143QNE6"/>
<dbReference type="PATRIC" id="fig|1653479.3.peg.3454"/>
<keyword evidence="3" id="KW-1185">Reference proteome</keyword>
<dbReference type="OrthoDB" id="5182370at2"/>
<reference evidence="2 3" key="1">
    <citation type="journal article" date="2016" name="Genome Announc.">
        <title>Complete Genome and Plasmid Sequences for Rhodococcus fascians D188 and Draft Sequences for Rhodococcus Isolates PBTS 1 and PBTS 2.</title>
        <authorList>
            <person name="Stamler R.A."/>
            <person name="Vereecke D."/>
            <person name="Zhang Y."/>
            <person name="Schilkey F."/>
            <person name="Devitt N."/>
            <person name="Randall J.J."/>
        </authorList>
    </citation>
    <scope>NUCLEOTIDE SEQUENCE [LARGE SCALE GENOMIC DNA]</scope>
    <source>
        <strain evidence="2 3">PBTS2</strain>
    </source>
</reference>
<keyword evidence="1" id="KW-0812">Transmembrane</keyword>
<gene>
    <name evidence="2" type="ORF">A3Q41_03404</name>
</gene>
<dbReference type="InterPro" id="IPR011047">
    <property type="entry name" value="Quinoprotein_ADH-like_sf"/>
</dbReference>
<sequence>MLAPERRSRTDLVVAAVIAVTVVVAASVAWLTGDARGTTSVTADSPLAPSEAAASVPADLSELWRAPSSATDSAHTPVPVVTGATIVTADGGSVVGHDPRSGDPAWSYSRDLPLCSVIASWNTAVSVYRDDRGCSQVTTLDGSTGVRTAQRTSDADDSVYLSSDGTYVTSRGDTRMELWRSDMVRTLEYGRVDAPVNPGTQPRTGCTLLSTTSSNSRTAVLEQCPGEPAARLSLLNPAPKDASEPEEYGSSVVPDLVTSEQEPTSGRVLALTGSLVALYVPSANGAPARIALYDDTATAVSEFVLPAGLGPTSAPPASPATKQGSVFTWFTGSGVQALNSTDLTPAWSMPGALGSGAVMAGRLLVPVPDAIAVVELATGTVIAEIPIDRGDYDGPVQTSVIGDVVVEQRGSDVVALG</sequence>
<reference evidence="3" key="2">
    <citation type="submission" date="2016-04" db="EMBL/GenBank/DDBJ databases">
        <title>Complete Genome and Plasmid Sequences for Rhodococcus fascians D188 and Draft Sequences for Rhodococcus spp. Isolates PBTS 1 and PBTS 2.</title>
        <authorList>
            <person name="Stamer R."/>
            <person name="Vereecke D."/>
            <person name="Zhang Y."/>
            <person name="Schilkey F."/>
            <person name="Devitt N."/>
            <person name="Randall J."/>
        </authorList>
    </citation>
    <scope>NUCLEOTIDE SEQUENCE [LARGE SCALE GENOMIC DNA]</scope>
    <source>
        <strain evidence="3">PBTS2</strain>
    </source>
</reference>
<dbReference type="InterPro" id="IPR015943">
    <property type="entry name" value="WD40/YVTN_repeat-like_dom_sf"/>
</dbReference>
<dbReference type="EMBL" id="CP015220">
    <property type="protein sequence ID" value="AMY24695.1"/>
    <property type="molecule type" value="Genomic_DNA"/>
</dbReference>